<protein>
    <submittedName>
        <fullName evidence="1">2-oxoisovalerate dehydrogenase</fullName>
    </submittedName>
</protein>
<gene>
    <name evidence="1" type="ORF">DLD82_02170</name>
</gene>
<dbReference type="Proteomes" id="UP000245934">
    <property type="component" value="Unassembled WGS sequence"/>
</dbReference>
<dbReference type="RefSeq" id="WP_109939468.1">
    <property type="nucleotide sequence ID" value="NZ_CP176366.1"/>
</dbReference>
<evidence type="ECO:0000313" key="2">
    <source>
        <dbReference type="Proteomes" id="UP000245934"/>
    </source>
</evidence>
<dbReference type="OrthoDB" id="117996at2157"/>
<proteinExistence type="predicted"/>
<name>A0A2V2NJV0_9EURY</name>
<accession>A0A2V2NJV0</accession>
<dbReference type="AlphaFoldDB" id="A0A2V2NJV0"/>
<organism evidence="1 2">
    <name type="scientific">Methanospirillum stamsii</name>
    <dbReference type="NCBI Taxonomy" id="1277351"/>
    <lineage>
        <taxon>Archaea</taxon>
        <taxon>Methanobacteriati</taxon>
        <taxon>Methanobacteriota</taxon>
        <taxon>Stenosarchaea group</taxon>
        <taxon>Methanomicrobia</taxon>
        <taxon>Methanomicrobiales</taxon>
        <taxon>Methanospirillaceae</taxon>
        <taxon>Methanospirillum</taxon>
    </lineage>
</organism>
<dbReference type="GeneID" id="97611510"/>
<evidence type="ECO:0000313" key="1">
    <source>
        <dbReference type="EMBL" id="PWR75891.1"/>
    </source>
</evidence>
<keyword evidence="2" id="KW-1185">Reference proteome</keyword>
<sequence>MIVVHPQNTKILFLVEEAEEGGNSTRSIGHSYTLVDSVDEIREMVKDAVNCHFDDNNYSPMIRY</sequence>
<dbReference type="EMBL" id="QGMZ01000006">
    <property type="protein sequence ID" value="PWR75891.1"/>
    <property type="molecule type" value="Genomic_DNA"/>
</dbReference>
<comment type="caution">
    <text evidence="1">The sequence shown here is derived from an EMBL/GenBank/DDBJ whole genome shotgun (WGS) entry which is preliminary data.</text>
</comment>
<reference evidence="1 2" key="1">
    <citation type="submission" date="2018-05" db="EMBL/GenBank/DDBJ databases">
        <title>Draft genome of Methanospirillum stamsii Pt1.</title>
        <authorList>
            <person name="Dueholm M.S."/>
            <person name="Nielsen P.H."/>
            <person name="Bakmann L.F."/>
            <person name="Otzen D.E."/>
        </authorList>
    </citation>
    <scope>NUCLEOTIDE SEQUENCE [LARGE SCALE GENOMIC DNA]</scope>
    <source>
        <strain evidence="1 2">Pt1</strain>
    </source>
</reference>